<sequence>MGHPLGAAPAASAAGNAARSQSVKTVRARAVSERLPRRGRLARTGDSFALRGAAAAGQLRLTVHQLDGDQAVKPADDLVEAVGAASAGAPSRVRWSRVR</sequence>
<reference evidence="2" key="1">
    <citation type="submission" date="2020-09" db="EMBL/GenBank/DDBJ databases">
        <title>Streptomyces grisecoloratus sp. nov., isolated from cotton soil.</title>
        <authorList>
            <person name="Xing L."/>
        </authorList>
    </citation>
    <scope>NUCLEOTIDE SEQUENCE</scope>
    <source>
        <strain evidence="2">TRM S81-3</strain>
    </source>
</reference>
<dbReference type="Proteomes" id="UP000621210">
    <property type="component" value="Unassembled WGS sequence"/>
</dbReference>
<feature type="compositionally biased region" description="Low complexity" evidence="1">
    <location>
        <begin position="7"/>
        <end position="18"/>
    </location>
</feature>
<protein>
    <submittedName>
        <fullName evidence="2">Uncharacterized protein</fullName>
    </submittedName>
</protein>
<reference evidence="2" key="2">
    <citation type="submission" date="2020-09" db="EMBL/GenBank/DDBJ databases">
        <authorList>
            <person name="Luo X."/>
        </authorList>
    </citation>
    <scope>NUCLEOTIDE SEQUENCE</scope>
    <source>
        <strain evidence="2">TRM S81-3</strain>
    </source>
</reference>
<evidence type="ECO:0000313" key="2">
    <source>
        <dbReference type="EMBL" id="MBD0424501.1"/>
    </source>
</evidence>
<dbReference type="EMBL" id="JACVQF010000235">
    <property type="protein sequence ID" value="MBD0424501.1"/>
    <property type="molecule type" value="Genomic_DNA"/>
</dbReference>
<keyword evidence="3" id="KW-1185">Reference proteome</keyword>
<evidence type="ECO:0000313" key="3">
    <source>
        <dbReference type="Proteomes" id="UP000621210"/>
    </source>
</evidence>
<dbReference type="AlphaFoldDB" id="A0A926LAF2"/>
<comment type="caution">
    <text evidence="2">The sequence shown here is derived from an EMBL/GenBank/DDBJ whole genome shotgun (WGS) entry which is preliminary data.</text>
</comment>
<dbReference type="RefSeq" id="WP_188185397.1">
    <property type="nucleotide sequence ID" value="NZ_JACVQF010000235.1"/>
</dbReference>
<accession>A0A926LAF2</accession>
<feature type="region of interest" description="Disordered" evidence="1">
    <location>
        <begin position="1"/>
        <end position="31"/>
    </location>
</feature>
<evidence type="ECO:0000256" key="1">
    <source>
        <dbReference type="SAM" id="MobiDB-lite"/>
    </source>
</evidence>
<organism evidence="2 3">
    <name type="scientific">Streptomyces griseicoloratus</name>
    <dbReference type="NCBI Taxonomy" id="2752516"/>
    <lineage>
        <taxon>Bacteria</taxon>
        <taxon>Bacillati</taxon>
        <taxon>Actinomycetota</taxon>
        <taxon>Actinomycetes</taxon>
        <taxon>Kitasatosporales</taxon>
        <taxon>Streptomycetaceae</taxon>
        <taxon>Streptomyces</taxon>
    </lineage>
</organism>
<gene>
    <name evidence="2" type="ORF">H0H10_35960</name>
</gene>
<name>A0A926LAF2_9ACTN</name>
<proteinExistence type="predicted"/>